<reference evidence="5" key="1">
    <citation type="journal article" date="2019" name="Int. J. Syst. Evol. Microbiol.">
        <title>The Global Catalogue of Microorganisms (GCM) 10K type strain sequencing project: providing services to taxonomists for standard genome sequencing and annotation.</title>
        <authorList>
            <consortium name="The Broad Institute Genomics Platform"/>
            <consortium name="The Broad Institute Genome Sequencing Center for Infectious Disease"/>
            <person name="Wu L."/>
            <person name="Ma J."/>
        </authorList>
    </citation>
    <scope>NUCLEOTIDE SEQUENCE [LARGE SCALE GENOMIC DNA]</scope>
    <source>
        <strain evidence="5">KCTC 42662</strain>
    </source>
</reference>
<evidence type="ECO:0000313" key="5">
    <source>
        <dbReference type="Proteomes" id="UP001597545"/>
    </source>
</evidence>
<evidence type="ECO:0000256" key="1">
    <source>
        <dbReference type="SAM" id="MobiDB-lite"/>
    </source>
</evidence>
<dbReference type="PROSITE" id="PS51257">
    <property type="entry name" value="PROKAR_LIPOPROTEIN"/>
    <property type="match status" value="1"/>
</dbReference>
<organism evidence="4 5">
    <name type="scientific">Sphingobacterium suaedae</name>
    <dbReference type="NCBI Taxonomy" id="1686402"/>
    <lineage>
        <taxon>Bacteria</taxon>
        <taxon>Pseudomonadati</taxon>
        <taxon>Bacteroidota</taxon>
        <taxon>Sphingobacteriia</taxon>
        <taxon>Sphingobacteriales</taxon>
        <taxon>Sphingobacteriaceae</taxon>
        <taxon>Sphingobacterium</taxon>
    </lineage>
</organism>
<feature type="domain" description="Outer membrane protein beta-barrel" evidence="3">
    <location>
        <begin position="455"/>
        <end position="911"/>
    </location>
</feature>
<dbReference type="InterPro" id="IPR041700">
    <property type="entry name" value="OMP_b-brl_3"/>
</dbReference>
<evidence type="ECO:0000313" key="4">
    <source>
        <dbReference type="EMBL" id="MFD2548154.1"/>
    </source>
</evidence>
<comment type="caution">
    <text evidence="4">The sequence shown here is derived from an EMBL/GenBank/DDBJ whole genome shotgun (WGS) entry which is preliminary data.</text>
</comment>
<sequence length="921" mass="104288">MKRLTLLFSFMLVLGCFGLYAQTKITGEIVDEGDKTTKLTNATIMLLQAKDSILVDFVRANESGKFVLTKPDTIPYLLIASYPKFGAYYKEINEDVDLNLGQIGLTSVSNLIEEVMVTGKIPVVIKGDTTEYDASSFAVEKNAKVEDLLNVLPGISVDADGKITAQGKTVEKVLVDGEEFFGNDPTLVTRNVRSDMVDKVQVYEKKSEEAERTGVDDGQRIQTINLKLKEDSKKGMFGKLEGGGGADKDNGYYSGTMAVNKFNGSQKIGLFGITSNDGTVSLNWQDSEKFGFSNMNSEVSDDGSVYFSWTGDNMDYWNGRGRPRAINTGVSYADAWKESKHKLNMNYKFGIIENDEISNTITQRNLEESVQNSVENKASFTRNQKHRFNGRYDLKIDSATTLTMTLGAAKGKSEVDKSTDAIVSDSQGNDLNKNVNAQKSESDNQSMDYSAYLTRKLKKEGRSIALRINGNFNETDGDGFLRSRTDFYAQDSLMEIDQRKELRSTSSNVRTSLAYSEPITKRLTGTAQYEFTRGASSSVNSSFNRADGSDRYIELDREFSNDFDFNTTRHAANLSLNYRSDLIDANLTNNIRDDKMYQINNYEDMSLERSFLTYNPTFYMRYKFSKTKGLGFRFSRNNALPSLTQIQPLRQNTDPLNIVVGNENLRPSQSNTYNLNYNTYNMLKNAYGYVNLNWTQRFNNIQQNITIEPNGMQILSYANLDRVANTISLWSNFGRDLLKKQKVRVNIGADGTYNNYFNYINGNLSENNNFNVSASLGFHRNTKKGLDFSLDFSPGFNILKNSFQPDLSSNGFTYNSQMNVEYYLPWKVKIYSNMNYMYQAATAAFDDKIERLLWRPGVNKKFLKDESLTVEFYVNDALNQNIGFSRQQNASTLVQDRYNTISRYFMLKVSWDFTSMKGGKE</sequence>
<dbReference type="SUPFAM" id="SSF56935">
    <property type="entry name" value="Porins"/>
    <property type="match status" value="1"/>
</dbReference>
<keyword evidence="2" id="KW-0732">Signal</keyword>
<feature type="region of interest" description="Disordered" evidence="1">
    <location>
        <begin position="415"/>
        <end position="444"/>
    </location>
</feature>
<accession>A0ABW5KIS8</accession>
<gene>
    <name evidence="4" type="ORF">ACFSR5_10910</name>
</gene>
<dbReference type="Pfam" id="PF14905">
    <property type="entry name" value="OMP_b-brl_3"/>
    <property type="match status" value="1"/>
</dbReference>
<feature type="chain" id="PRO_5046440836" evidence="2">
    <location>
        <begin position="22"/>
        <end position="921"/>
    </location>
</feature>
<keyword evidence="5" id="KW-1185">Reference proteome</keyword>
<dbReference type="EMBL" id="JBHULR010000004">
    <property type="protein sequence ID" value="MFD2548154.1"/>
    <property type="molecule type" value="Genomic_DNA"/>
</dbReference>
<proteinExistence type="predicted"/>
<evidence type="ECO:0000256" key="2">
    <source>
        <dbReference type="SAM" id="SignalP"/>
    </source>
</evidence>
<dbReference type="RefSeq" id="WP_380903638.1">
    <property type="nucleotide sequence ID" value="NZ_JBHUEG010000001.1"/>
</dbReference>
<feature type="compositionally biased region" description="Polar residues" evidence="1">
    <location>
        <begin position="424"/>
        <end position="444"/>
    </location>
</feature>
<feature type="signal peptide" evidence="2">
    <location>
        <begin position="1"/>
        <end position="21"/>
    </location>
</feature>
<dbReference type="Proteomes" id="UP001597545">
    <property type="component" value="Unassembled WGS sequence"/>
</dbReference>
<protein>
    <submittedName>
        <fullName evidence="4">Outer membrane beta-barrel protein</fullName>
    </submittedName>
</protein>
<evidence type="ECO:0000259" key="3">
    <source>
        <dbReference type="Pfam" id="PF14905"/>
    </source>
</evidence>
<name>A0ABW5KIS8_9SPHI</name>